<comment type="caution">
    <text evidence="2">The sequence shown here is derived from an EMBL/GenBank/DDBJ whole genome shotgun (WGS) entry which is preliminary data.</text>
</comment>
<dbReference type="Gene3D" id="3.40.50.1110">
    <property type="entry name" value="SGNH hydrolase"/>
    <property type="match status" value="1"/>
</dbReference>
<dbReference type="InterPro" id="IPR004843">
    <property type="entry name" value="Calcineurin-like_PHP"/>
</dbReference>
<dbReference type="InterPro" id="IPR029052">
    <property type="entry name" value="Metallo-depent_PP-like"/>
</dbReference>
<name>A0A1Q3DZ58_LENED</name>
<accession>A0A1Q3DZ58</accession>
<keyword evidence="3" id="KW-1185">Reference proteome</keyword>
<dbReference type="SUPFAM" id="SSF52266">
    <property type="entry name" value="SGNH hydrolase"/>
    <property type="match status" value="1"/>
</dbReference>
<dbReference type="PANTHER" id="PTHR12905:SF0">
    <property type="entry name" value="CALCINEURIN-LIKE PHOSPHOESTERASE DOMAIN-CONTAINING PROTEIN"/>
    <property type="match status" value="1"/>
</dbReference>
<feature type="domain" description="Calcineurin-like phosphoesterase" evidence="1">
    <location>
        <begin position="5"/>
        <end position="161"/>
    </location>
</feature>
<sequence>MTWIYELPHKVKIIIAGNHDLPLHDDWYELNHQRWSYSGHAKPQNRERILELLKGKKAQEANVVYLQDESHFFQAKEGGRLWSVYGSPWSPEFYNWAFGYTAAEGPSLISKFHKTDILLTHGPPRDIFDRTNSGDLPGCPTLAAALPHLRPRLHLFGHIHEAHGAHVHSWSKGNVGSVQNSAQTQADEPMVEDDEDDDDVTVFVNAANWPMGQRKLEYQTKAFVATSFIIVLKQQVDNIINHRYLSHDLARTLRRLKSMKTSFGPPGDSSLCIYATDDLELTIQTFTVCLEIQRPRTIQDHAEKKQNCGPLDGKTTNVNAGIVPTSIKTIVSFGDSYTDGGVDNGSALLPPVLIPPNDEAGGRSTNGPVWIEGVSGDWGAHLMDYAQWGACTNLSLWPSNPRKVDFIDQMATFLGQSNQLDPDTTLYSIFFGINDYIASLIDGDQMPEAAQTILNEIQTLSSPPTNGKSFLVVDVYGRGNTSAWGEAYKQQVFDGLKAFHEGSAKLNVAYVDMAAIWDGVLGPNPGYQAFGYTSTAACTVCTEDCNQYGWCMDPEHYFYWIDGHPSKETHRIMADWVEEVLQSCKA</sequence>
<evidence type="ECO:0000259" key="1">
    <source>
        <dbReference type="Pfam" id="PF00149"/>
    </source>
</evidence>
<dbReference type="Pfam" id="PF00149">
    <property type="entry name" value="Metallophos"/>
    <property type="match status" value="1"/>
</dbReference>
<proteinExistence type="predicted"/>
<dbReference type="GO" id="GO:0016788">
    <property type="term" value="F:hydrolase activity, acting on ester bonds"/>
    <property type="evidence" value="ECO:0007669"/>
    <property type="project" value="InterPro"/>
</dbReference>
<dbReference type="EMBL" id="BDGU01000029">
    <property type="protein sequence ID" value="GAW00275.1"/>
    <property type="molecule type" value="Genomic_DNA"/>
</dbReference>
<dbReference type="InterPro" id="IPR001087">
    <property type="entry name" value="GDSL"/>
</dbReference>
<dbReference type="InterPro" id="IPR051693">
    <property type="entry name" value="UPF0046_metallophosphoest"/>
</dbReference>
<evidence type="ECO:0000313" key="2">
    <source>
        <dbReference type="EMBL" id="GAW00275.1"/>
    </source>
</evidence>
<dbReference type="PANTHER" id="PTHR12905">
    <property type="entry name" value="METALLOPHOSPHOESTERASE"/>
    <property type="match status" value="1"/>
</dbReference>
<dbReference type="STRING" id="5353.A0A1Q3DZ58"/>
<dbReference type="InterPro" id="IPR036514">
    <property type="entry name" value="SGNH_hydro_sf"/>
</dbReference>
<reference evidence="2 3" key="2">
    <citation type="submission" date="2017-02" db="EMBL/GenBank/DDBJ databases">
        <title>A genome survey and senescence transcriptome analysis in Lentinula edodes.</title>
        <authorList>
            <person name="Sakamoto Y."/>
            <person name="Nakade K."/>
            <person name="Sato S."/>
            <person name="Yoshida Y."/>
            <person name="Miyazaki K."/>
            <person name="Natsume S."/>
            <person name="Konno N."/>
        </authorList>
    </citation>
    <scope>NUCLEOTIDE SEQUENCE [LARGE SCALE GENOMIC DNA]</scope>
    <source>
        <strain evidence="2 3">NBRC 111202</strain>
    </source>
</reference>
<reference evidence="2 3" key="1">
    <citation type="submission" date="2016-08" db="EMBL/GenBank/DDBJ databases">
        <authorList>
            <consortium name="Lentinula edodes genome sequencing consortium"/>
            <person name="Sakamoto Y."/>
            <person name="Nakade K."/>
            <person name="Sato S."/>
            <person name="Yoshida Y."/>
            <person name="Miyazaki K."/>
            <person name="Natsume S."/>
            <person name="Konno N."/>
        </authorList>
    </citation>
    <scope>NUCLEOTIDE SEQUENCE [LARGE SCALE GENOMIC DNA]</scope>
    <source>
        <strain evidence="2 3">NBRC 111202</strain>
    </source>
</reference>
<dbReference type="Gene3D" id="3.60.21.10">
    <property type="match status" value="1"/>
</dbReference>
<protein>
    <submittedName>
        <fullName evidence="2">Carbohydrate esterase family 16 protein</fullName>
    </submittedName>
</protein>
<dbReference type="AlphaFoldDB" id="A0A1Q3DZ58"/>
<gene>
    <name evidence="2" type="ORF">LENED_001779</name>
</gene>
<dbReference type="Proteomes" id="UP000188533">
    <property type="component" value="Unassembled WGS sequence"/>
</dbReference>
<organism evidence="2 3">
    <name type="scientific">Lentinula edodes</name>
    <name type="common">Shiitake mushroom</name>
    <name type="synonym">Lentinus edodes</name>
    <dbReference type="NCBI Taxonomy" id="5353"/>
    <lineage>
        <taxon>Eukaryota</taxon>
        <taxon>Fungi</taxon>
        <taxon>Dikarya</taxon>
        <taxon>Basidiomycota</taxon>
        <taxon>Agaricomycotina</taxon>
        <taxon>Agaricomycetes</taxon>
        <taxon>Agaricomycetidae</taxon>
        <taxon>Agaricales</taxon>
        <taxon>Marasmiineae</taxon>
        <taxon>Omphalotaceae</taxon>
        <taxon>Lentinula</taxon>
    </lineage>
</organism>
<dbReference type="SUPFAM" id="SSF56300">
    <property type="entry name" value="Metallo-dependent phosphatases"/>
    <property type="match status" value="1"/>
</dbReference>
<evidence type="ECO:0000313" key="3">
    <source>
        <dbReference type="Proteomes" id="UP000188533"/>
    </source>
</evidence>
<dbReference type="Pfam" id="PF00657">
    <property type="entry name" value="Lipase_GDSL"/>
    <property type="match status" value="1"/>
</dbReference>